<gene>
    <name evidence="1" type="ORF">BDN72DRAFT_777004</name>
</gene>
<organism evidence="1 2">
    <name type="scientific">Pluteus cervinus</name>
    <dbReference type="NCBI Taxonomy" id="181527"/>
    <lineage>
        <taxon>Eukaryota</taxon>
        <taxon>Fungi</taxon>
        <taxon>Dikarya</taxon>
        <taxon>Basidiomycota</taxon>
        <taxon>Agaricomycotina</taxon>
        <taxon>Agaricomycetes</taxon>
        <taxon>Agaricomycetidae</taxon>
        <taxon>Agaricales</taxon>
        <taxon>Pluteineae</taxon>
        <taxon>Pluteaceae</taxon>
        <taxon>Pluteus</taxon>
    </lineage>
</organism>
<keyword evidence="2" id="KW-1185">Reference proteome</keyword>
<dbReference type="Proteomes" id="UP000308600">
    <property type="component" value="Unassembled WGS sequence"/>
</dbReference>
<dbReference type="EMBL" id="ML208577">
    <property type="protein sequence ID" value="TFK62504.1"/>
    <property type="molecule type" value="Genomic_DNA"/>
</dbReference>
<reference evidence="1 2" key="1">
    <citation type="journal article" date="2019" name="Nat. Ecol. Evol.">
        <title>Megaphylogeny resolves global patterns of mushroom evolution.</title>
        <authorList>
            <person name="Varga T."/>
            <person name="Krizsan K."/>
            <person name="Foldi C."/>
            <person name="Dima B."/>
            <person name="Sanchez-Garcia M."/>
            <person name="Sanchez-Ramirez S."/>
            <person name="Szollosi G.J."/>
            <person name="Szarkandi J.G."/>
            <person name="Papp V."/>
            <person name="Albert L."/>
            <person name="Andreopoulos W."/>
            <person name="Angelini C."/>
            <person name="Antonin V."/>
            <person name="Barry K.W."/>
            <person name="Bougher N.L."/>
            <person name="Buchanan P."/>
            <person name="Buyck B."/>
            <person name="Bense V."/>
            <person name="Catcheside P."/>
            <person name="Chovatia M."/>
            <person name="Cooper J."/>
            <person name="Damon W."/>
            <person name="Desjardin D."/>
            <person name="Finy P."/>
            <person name="Geml J."/>
            <person name="Haridas S."/>
            <person name="Hughes K."/>
            <person name="Justo A."/>
            <person name="Karasinski D."/>
            <person name="Kautmanova I."/>
            <person name="Kiss B."/>
            <person name="Kocsube S."/>
            <person name="Kotiranta H."/>
            <person name="LaButti K.M."/>
            <person name="Lechner B.E."/>
            <person name="Liimatainen K."/>
            <person name="Lipzen A."/>
            <person name="Lukacs Z."/>
            <person name="Mihaltcheva S."/>
            <person name="Morgado L.N."/>
            <person name="Niskanen T."/>
            <person name="Noordeloos M.E."/>
            <person name="Ohm R.A."/>
            <person name="Ortiz-Santana B."/>
            <person name="Ovrebo C."/>
            <person name="Racz N."/>
            <person name="Riley R."/>
            <person name="Savchenko A."/>
            <person name="Shiryaev A."/>
            <person name="Soop K."/>
            <person name="Spirin V."/>
            <person name="Szebenyi C."/>
            <person name="Tomsovsky M."/>
            <person name="Tulloss R.E."/>
            <person name="Uehling J."/>
            <person name="Grigoriev I.V."/>
            <person name="Vagvolgyi C."/>
            <person name="Papp T."/>
            <person name="Martin F.M."/>
            <person name="Miettinen O."/>
            <person name="Hibbett D.S."/>
            <person name="Nagy L.G."/>
        </authorList>
    </citation>
    <scope>NUCLEOTIDE SEQUENCE [LARGE SCALE GENOMIC DNA]</scope>
    <source>
        <strain evidence="1 2">NL-1719</strain>
    </source>
</reference>
<sequence>MPTPQYNWDYSRENELIAEQLDYNADDERAQAESNISRLNGDQKSAFQQIMDSIENSRGTTFFVNGPGGCGKTFLYNTIAHQVRSQHGIILCVASSGIAALLLPGGRTAHSVFKIPIDGLTDDSVCSIPKE</sequence>
<evidence type="ECO:0000313" key="1">
    <source>
        <dbReference type="EMBL" id="TFK62504.1"/>
    </source>
</evidence>
<protein>
    <submittedName>
        <fullName evidence="1">Uncharacterized protein</fullName>
    </submittedName>
</protein>
<proteinExistence type="predicted"/>
<name>A0ACD3AAR2_9AGAR</name>
<accession>A0ACD3AAR2</accession>
<evidence type="ECO:0000313" key="2">
    <source>
        <dbReference type="Proteomes" id="UP000308600"/>
    </source>
</evidence>
<feature type="non-terminal residue" evidence="1">
    <location>
        <position position="131"/>
    </location>
</feature>